<feature type="signal peptide" evidence="5">
    <location>
        <begin position="1"/>
        <end position="24"/>
    </location>
</feature>
<dbReference type="EC" id="3.1.1.-" evidence="5"/>
<organism evidence="7">
    <name type="scientific">Cacopsylla melanoneura</name>
    <dbReference type="NCBI Taxonomy" id="428564"/>
    <lineage>
        <taxon>Eukaryota</taxon>
        <taxon>Metazoa</taxon>
        <taxon>Ecdysozoa</taxon>
        <taxon>Arthropoda</taxon>
        <taxon>Hexapoda</taxon>
        <taxon>Insecta</taxon>
        <taxon>Pterygota</taxon>
        <taxon>Neoptera</taxon>
        <taxon>Paraneoptera</taxon>
        <taxon>Hemiptera</taxon>
        <taxon>Sternorrhyncha</taxon>
        <taxon>Psylloidea</taxon>
        <taxon>Psyllidae</taxon>
        <taxon>Psyllinae</taxon>
        <taxon>Cacopsylla</taxon>
    </lineage>
</organism>
<dbReference type="EMBL" id="HBUF01110287">
    <property type="protein sequence ID" value="CAG6640010.1"/>
    <property type="molecule type" value="Transcribed_RNA"/>
</dbReference>
<keyword evidence="2" id="KW-0719">Serine esterase</keyword>
<sequence>MYFPGCSFWIFVSSVLCGLTGVYGVTVNVKQGLISGTTQTVRNGKVVEKFLNIPYAQPPVGKRRFKDPEPVKPWPGVWNATNENGDLQKCIQLMHEPGGPNNVGGYEDCLYLSIYTPKSPQDGASNPKWDVIVYIHGGAFMFGQGYIYEPFPLLEKHDVVYVSINYRVGPLGFLSTGDDVVPGNMGLKDQTQALRWVKENIAQFGGNPDSITIAGMSAGGASVHFQMLNPQAKGLFQRAISMSGTALNPWVIAENLPDKTRFIANHLGCPVDCNKKMIECLQARPASLIVNAVGLLQPITYNPFSPWGPTVDSFAKNPILTDYPSALIKQGKIADIPWLNSVTTAEGLYPGAEFVASEEHMKHINENWISLAPHILDYNFTVPDNLKDEIAEKIRRQYLGDKPINLENQREFIQIISDRMFIVDAERATRFQSQVNKAPIYFYEFNFQGRYSLSNHYAQNFERYGCSHGDDTNYVVVVKGNILENTTEMEQKTIDFMTSLWTSFAKTGKPHISSWKPATSTSFNYLRIDSGDDYKMVENAKELGSRSFWESFPFDENNFWKSSIEGHTEL</sequence>
<dbReference type="AlphaFoldDB" id="A0A8D8QX19"/>
<keyword evidence="3 5" id="KW-0378">Hydrolase</keyword>
<dbReference type="EMBL" id="HBUF01110291">
    <property type="protein sequence ID" value="CAG6640015.1"/>
    <property type="molecule type" value="Transcribed_RNA"/>
</dbReference>
<keyword evidence="4" id="KW-0325">Glycoprotein</keyword>
<feature type="chain" id="PRO_5034208290" description="Carboxylic ester hydrolase" evidence="5">
    <location>
        <begin position="25"/>
        <end position="570"/>
    </location>
</feature>
<dbReference type="GO" id="GO:0052689">
    <property type="term" value="F:carboxylic ester hydrolase activity"/>
    <property type="evidence" value="ECO:0007669"/>
    <property type="project" value="UniProtKB-KW"/>
</dbReference>
<evidence type="ECO:0000256" key="5">
    <source>
        <dbReference type="RuleBase" id="RU361235"/>
    </source>
</evidence>
<dbReference type="PROSITE" id="PS00122">
    <property type="entry name" value="CARBOXYLESTERASE_B_1"/>
    <property type="match status" value="1"/>
</dbReference>
<proteinExistence type="inferred from homology"/>
<evidence type="ECO:0000256" key="4">
    <source>
        <dbReference type="ARBA" id="ARBA00023180"/>
    </source>
</evidence>
<dbReference type="PANTHER" id="PTHR43142">
    <property type="entry name" value="CARBOXYLIC ESTER HYDROLASE"/>
    <property type="match status" value="1"/>
</dbReference>
<evidence type="ECO:0000259" key="6">
    <source>
        <dbReference type="Pfam" id="PF00135"/>
    </source>
</evidence>
<dbReference type="EMBL" id="HBUF01110286">
    <property type="protein sequence ID" value="CAG6640009.1"/>
    <property type="molecule type" value="Transcribed_RNA"/>
</dbReference>
<evidence type="ECO:0000256" key="1">
    <source>
        <dbReference type="ARBA" id="ARBA00005964"/>
    </source>
</evidence>
<comment type="similarity">
    <text evidence="1 5">Belongs to the type-B carboxylesterase/lipase family.</text>
</comment>
<dbReference type="EMBL" id="HBUF01110292">
    <property type="protein sequence ID" value="CAG6640016.1"/>
    <property type="molecule type" value="Transcribed_RNA"/>
</dbReference>
<evidence type="ECO:0000313" key="7">
    <source>
        <dbReference type="EMBL" id="CAG6640013.1"/>
    </source>
</evidence>
<dbReference type="Gene3D" id="3.40.50.1820">
    <property type="entry name" value="alpha/beta hydrolase"/>
    <property type="match status" value="1"/>
</dbReference>
<dbReference type="EMBL" id="HBUF01110289">
    <property type="protein sequence ID" value="CAG6640013.1"/>
    <property type="molecule type" value="Transcribed_RNA"/>
</dbReference>
<reference evidence="7" key="1">
    <citation type="submission" date="2021-05" db="EMBL/GenBank/DDBJ databases">
        <authorList>
            <person name="Alioto T."/>
            <person name="Alioto T."/>
            <person name="Gomez Garrido J."/>
        </authorList>
    </citation>
    <scope>NUCLEOTIDE SEQUENCE</scope>
</reference>
<keyword evidence="5" id="KW-0732">Signal</keyword>
<evidence type="ECO:0000256" key="2">
    <source>
        <dbReference type="ARBA" id="ARBA00022487"/>
    </source>
</evidence>
<dbReference type="InterPro" id="IPR019826">
    <property type="entry name" value="Carboxylesterase_B_AS"/>
</dbReference>
<dbReference type="PROSITE" id="PS00941">
    <property type="entry name" value="CARBOXYLESTERASE_B_2"/>
    <property type="match status" value="1"/>
</dbReference>
<feature type="domain" description="Carboxylesterase type B" evidence="6">
    <location>
        <begin position="26"/>
        <end position="533"/>
    </location>
</feature>
<dbReference type="PANTHER" id="PTHR43142:SF1">
    <property type="entry name" value="CARBOXYLIC ESTER HYDROLASE"/>
    <property type="match status" value="1"/>
</dbReference>
<protein>
    <recommendedName>
        <fullName evidence="5">Carboxylic ester hydrolase</fullName>
        <ecNumber evidence="5">3.1.1.-</ecNumber>
    </recommendedName>
</protein>
<dbReference type="InterPro" id="IPR029058">
    <property type="entry name" value="AB_hydrolase_fold"/>
</dbReference>
<dbReference type="CDD" id="cd00312">
    <property type="entry name" value="Esterase_lipase"/>
    <property type="match status" value="1"/>
</dbReference>
<dbReference type="InterPro" id="IPR019819">
    <property type="entry name" value="Carboxylesterase_B_CS"/>
</dbReference>
<dbReference type="Pfam" id="PF00135">
    <property type="entry name" value="COesterase"/>
    <property type="match status" value="1"/>
</dbReference>
<dbReference type="InterPro" id="IPR002018">
    <property type="entry name" value="CarbesteraseB"/>
</dbReference>
<name>A0A8D8QX19_9HEMI</name>
<evidence type="ECO:0000256" key="3">
    <source>
        <dbReference type="ARBA" id="ARBA00022801"/>
    </source>
</evidence>
<dbReference type="SUPFAM" id="SSF53474">
    <property type="entry name" value="alpha/beta-Hydrolases"/>
    <property type="match status" value="1"/>
</dbReference>
<accession>A0A8D8QX19</accession>